<keyword evidence="2" id="KW-1185">Reference proteome</keyword>
<protein>
    <submittedName>
        <fullName evidence="1">Uncharacterized protein</fullName>
    </submittedName>
</protein>
<comment type="caution">
    <text evidence="1">The sequence shown here is derived from an EMBL/GenBank/DDBJ whole genome shotgun (WGS) entry which is preliminary data.</text>
</comment>
<reference evidence="1 2" key="1">
    <citation type="journal article" date="2017" name="Curr. Biol.">
        <title>The Evolution of Venom by Co-option of Single-Copy Genes.</title>
        <authorList>
            <person name="Martinson E.O."/>
            <person name="Mrinalini"/>
            <person name="Kelkar Y.D."/>
            <person name="Chang C.H."/>
            <person name="Werren J.H."/>
        </authorList>
    </citation>
    <scope>NUCLEOTIDE SEQUENCE [LARGE SCALE GENOMIC DNA]</scope>
    <source>
        <strain evidence="1 2">Alberta</strain>
        <tissue evidence="1">Whole body</tissue>
    </source>
</reference>
<dbReference type="AlphaFoldDB" id="A0A232FIQ9"/>
<dbReference type="Proteomes" id="UP000215335">
    <property type="component" value="Unassembled WGS sequence"/>
</dbReference>
<evidence type="ECO:0000313" key="1">
    <source>
        <dbReference type="EMBL" id="OXU30562.1"/>
    </source>
</evidence>
<proteinExistence type="predicted"/>
<sequence length="92" mass="11387">MYKYAVLTDFVLFKCNYCVKSVIGVLKVTNDEFKLTGWYLTQQYDYQYTRQAYKRIFRRVLHFYKSQIFTVKELPKRYKTWIKHMQNMAEND</sequence>
<evidence type="ECO:0000313" key="2">
    <source>
        <dbReference type="Proteomes" id="UP000215335"/>
    </source>
</evidence>
<name>A0A232FIQ9_9HYME</name>
<organism evidence="1 2">
    <name type="scientific">Trichomalopsis sarcophagae</name>
    <dbReference type="NCBI Taxonomy" id="543379"/>
    <lineage>
        <taxon>Eukaryota</taxon>
        <taxon>Metazoa</taxon>
        <taxon>Ecdysozoa</taxon>
        <taxon>Arthropoda</taxon>
        <taxon>Hexapoda</taxon>
        <taxon>Insecta</taxon>
        <taxon>Pterygota</taxon>
        <taxon>Neoptera</taxon>
        <taxon>Endopterygota</taxon>
        <taxon>Hymenoptera</taxon>
        <taxon>Apocrita</taxon>
        <taxon>Proctotrupomorpha</taxon>
        <taxon>Chalcidoidea</taxon>
        <taxon>Pteromalidae</taxon>
        <taxon>Pteromalinae</taxon>
        <taxon>Trichomalopsis</taxon>
    </lineage>
</organism>
<dbReference type="EMBL" id="NNAY01000147">
    <property type="protein sequence ID" value="OXU30562.1"/>
    <property type="molecule type" value="Genomic_DNA"/>
</dbReference>
<accession>A0A232FIQ9</accession>
<gene>
    <name evidence="1" type="ORF">TSAR_016226</name>
</gene>